<sequence>MRHQQNREHLVTNANNQKDIEYFAYSYMGLYIIPMIGITLIRNSYVFNNWFPIGFIVQFLVQFVLLVCFILPDKKPNRYIASHIVVFFLAFGLINGLFRKDPKYSKIEMTQVEVEKLSKDVEEFSIDITTKIKRINEDMNSALLEIKERDKQIKAINDALKLKENEHKRISEIIEIDKERAEQILTALNVRPPTILDRVLDGTIGALIGIFLTFLSKQLFLLKKSN</sequence>
<feature type="transmembrane region" description="Helical" evidence="1">
    <location>
        <begin position="53"/>
        <end position="72"/>
    </location>
</feature>
<evidence type="ECO:0008006" key="4">
    <source>
        <dbReference type="Google" id="ProtNLM"/>
    </source>
</evidence>
<organism evidence="2 3">
    <name type="scientific">Fulvivirga kasyanovii</name>
    <dbReference type="NCBI Taxonomy" id="396812"/>
    <lineage>
        <taxon>Bacteria</taxon>
        <taxon>Pseudomonadati</taxon>
        <taxon>Bacteroidota</taxon>
        <taxon>Cytophagia</taxon>
        <taxon>Cytophagales</taxon>
        <taxon>Fulvivirgaceae</taxon>
        <taxon>Fulvivirga</taxon>
    </lineage>
</organism>
<name>A0ABW9RQG3_9BACT</name>
<comment type="caution">
    <text evidence="2">The sequence shown here is derived from an EMBL/GenBank/DDBJ whole genome shotgun (WGS) entry which is preliminary data.</text>
</comment>
<proteinExistence type="predicted"/>
<gene>
    <name evidence="2" type="ORF">E1163_14305</name>
</gene>
<dbReference type="RefSeq" id="WP_185156090.1">
    <property type="nucleotide sequence ID" value="NZ_BAAAFL010000014.1"/>
</dbReference>
<evidence type="ECO:0000256" key="1">
    <source>
        <dbReference type="SAM" id="Phobius"/>
    </source>
</evidence>
<evidence type="ECO:0000313" key="3">
    <source>
        <dbReference type="Proteomes" id="UP000798808"/>
    </source>
</evidence>
<accession>A0ABW9RQG3</accession>
<feature type="transmembrane region" description="Helical" evidence="1">
    <location>
        <begin position="20"/>
        <end position="41"/>
    </location>
</feature>
<feature type="transmembrane region" description="Helical" evidence="1">
    <location>
        <begin position="79"/>
        <end position="98"/>
    </location>
</feature>
<feature type="transmembrane region" description="Helical" evidence="1">
    <location>
        <begin position="202"/>
        <end position="222"/>
    </location>
</feature>
<keyword evidence="1" id="KW-1133">Transmembrane helix</keyword>
<dbReference type="Proteomes" id="UP000798808">
    <property type="component" value="Unassembled WGS sequence"/>
</dbReference>
<dbReference type="EMBL" id="SMLW01000564">
    <property type="protein sequence ID" value="MTI26125.1"/>
    <property type="molecule type" value="Genomic_DNA"/>
</dbReference>
<keyword evidence="3" id="KW-1185">Reference proteome</keyword>
<keyword evidence="1" id="KW-0812">Transmembrane</keyword>
<protein>
    <recommendedName>
        <fullName evidence="4">DUF4199 domain-containing protein</fullName>
    </recommendedName>
</protein>
<evidence type="ECO:0000313" key="2">
    <source>
        <dbReference type="EMBL" id="MTI26125.1"/>
    </source>
</evidence>
<keyword evidence="1" id="KW-0472">Membrane</keyword>
<reference evidence="2 3" key="1">
    <citation type="submission" date="2019-02" db="EMBL/GenBank/DDBJ databases">
        <authorList>
            <person name="Goldberg S.R."/>
            <person name="Haltli B.A."/>
            <person name="Correa H."/>
            <person name="Russell K.G."/>
        </authorList>
    </citation>
    <scope>NUCLEOTIDE SEQUENCE [LARGE SCALE GENOMIC DNA]</scope>
    <source>
        <strain evidence="2 3">JCM 16186</strain>
    </source>
</reference>